<proteinExistence type="predicted"/>
<evidence type="ECO:0000256" key="1">
    <source>
        <dbReference type="SAM" id="MobiDB-lite"/>
    </source>
</evidence>
<keyword evidence="3" id="KW-1185">Reference proteome</keyword>
<dbReference type="EMBL" id="JARBHB010000008">
    <property type="protein sequence ID" value="KAJ8876618.1"/>
    <property type="molecule type" value="Genomic_DNA"/>
</dbReference>
<protein>
    <submittedName>
        <fullName evidence="2">Uncharacterized protein</fullName>
    </submittedName>
</protein>
<accession>A0ABQ9GX61</accession>
<reference evidence="2 3" key="1">
    <citation type="submission" date="2023-02" db="EMBL/GenBank/DDBJ databases">
        <title>LHISI_Scaffold_Assembly.</title>
        <authorList>
            <person name="Stuart O.P."/>
            <person name="Cleave R."/>
            <person name="Magrath M.J.L."/>
            <person name="Mikheyev A.S."/>
        </authorList>
    </citation>
    <scope>NUCLEOTIDE SEQUENCE [LARGE SCALE GENOMIC DNA]</scope>
    <source>
        <strain evidence="2">Daus_M_001</strain>
        <tissue evidence="2">Leg muscle</tissue>
    </source>
</reference>
<organism evidence="2 3">
    <name type="scientific">Dryococelus australis</name>
    <dbReference type="NCBI Taxonomy" id="614101"/>
    <lineage>
        <taxon>Eukaryota</taxon>
        <taxon>Metazoa</taxon>
        <taxon>Ecdysozoa</taxon>
        <taxon>Arthropoda</taxon>
        <taxon>Hexapoda</taxon>
        <taxon>Insecta</taxon>
        <taxon>Pterygota</taxon>
        <taxon>Neoptera</taxon>
        <taxon>Polyneoptera</taxon>
        <taxon>Phasmatodea</taxon>
        <taxon>Verophasmatodea</taxon>
        <taxon>Anareolatae</taxon>
        <taxon>Phasmatidae</taxon>
        <taxon>Eurycanthinae</taxon>
        <taxon>Dryococelus</taxon>
    </lineage>
</organism>
<comment type="caution">
    <text evidence="2">The sequence shown here is derived from an EMBL/GenBank/DDBJ whole genome shotgun (WGS) entry which is preliminary data.</text>
</comment>
<feature type="region of interest" description="Disordered" evidence="1">
    <location>
        <begin position="103"/>
        <end position="122"/>
    </location>
</feature>
<evidence type="ECO:0000313" key="2">
    <source>
        <dbReference type="EMBL" id="KAJ8876618.1"/>
    </source>
</evidence>
<gene>
    <name evidence="2" type="ORF">PR048_021063</name>
</gene>
<dbReference type="Proteomes" id="UP001159363">
    <property type="component" value="Chromosome 7"/>
</dbReference>
<feature type="compositionally biased region" description="Basic residues" evidence="1">
    <location>
        <begin position="1"/>
        <end position="11"/>
    </location>
</feature>
<feature type="compositionally biased region" description="Basic and acidic residues" evidence="1">
    <location>
        <begin position="103"/>
        <end position="118"/>
    </location>
</feature>
<feature type="region of interest" description="Disordered" evidence="1">
    <location>
        <begin position="218"/>
        <end position="282"/>
    </location>
</feature>
<feature type="region of interest" description="Disordered" evidence="1">
    <location>
        <begin position="1"/>
        <end position="76"/>
    </location>
</feature>
<evidence type="ECO:0000313" key="3">
    <source>
        <dbReference type="Proteomes" id="UP001159363"/>
    </source>
</evidence>
<name>A0ABQ9GX61_9NEOP</name>
<sequence length="282" mass="31402">MLAARANKHPARILPASCETITPPRQGRQAECGVGGVRRCQVSPRAPARPPDPPEQRQHRARIKLSSPQPLPPRGVAAHELSTLPRRHRENVGDAKLQAEVSSERRRIAGQGKREISKKTRRPAASFCTIFMHENPRSDPPGIEHGSTWWEASGLATKPPRLLEKLYLNRGRHPSPPKEQSYVLAKSLPASPKMRSRSSYLLNTRVLERYASFMKRRQRPMVTSHAGRTLPEDLARKPSKATSAQYAYSPRADASGGAGESESDPGKTPLRPQRQQSKPRRT</sequence>